<dbReference type="InterPro" id="IPR000064">
    <property type="entry name" value="NLP_P60_dom"/>
</dbReference>
<dbReference type="RefSeq" id="WP_241913602.1">
    <property type="nucleotide sequence ID" value="NZ_CP093326.1"/>
</dbReference>
<name>A0ABY3W7Z2_9MICC</name>
<evidence type="ECO:0000256" key="2">
    <source>
        <dbReference type="ARBA" id="ARBA00022670"/>
    </source>
</evidence>
<comment type="similarity">
    <text evidence="1">Belongs to the peptidase C40 family.</text>
</comment>
<evidence type="ECO:0000256" key="1">
    <source>
        <dbReference type="ARBA" id="ARBA00007074"/>
    </source>
</evidence>
<organism evidence="6 7">
    <name type="scientific">Arthrobacter sulfonylureivorans</name>
    <dbReference type="NCBI Taxonomy" id="2486855"/>
    <lineage>
        <taxon>Bacteria</taxon>
        <taxon>Bacillati</taxon>
        <taxon>Actinomycetota</taxon>
        <taxon>Actinomycetes</taxon>
        <taxon>Micrococcales</taxon>
        <taxon>Micrococcaceae</taxon>
        <taxon>Arthrobacter</taxon>
    </lineage>
</organism>
<evidence type="ECO:0000259" key="5">
    <source>
        <dbReference type="PROSITE" id="PS51935"/>
    </source>
</evidence>
<accession>A0ABY3W7Z2</accession>
<protein>
    <submittedName>
        <fullName evidence="6">NlpC/P60 family protein</fullName>
    </submittedName>
</protein>
<keyword evidence="3" id="KW-0378">Hydrolase</keyword>
<reference evidence="6 7" key="1">
    <citation type="submission" date="2022-03" db="EMBL/GenBank/DDBJ databases">
        <title>Isotopic signatures of nitrous oxide derived from detoxification processes.</title>
        <authorList>
            <person name="Behrendt U."/>
            <person name="Buchen C."/>
            <person name="Well R."/>
            <person name="Ulrich A."/>
            <person name="Rohe L."/>
            <person name="Kolb S."/>
            <person name="Schloter M."/>
            <person name="Horn M.A."/>
            <person name="Augustin J."/>
        </authorList>
    </citation>
    <scope>NUCLEOTIDE SEQUENCE [LARGE SCALE GENOMIC DNA]</scope>
    <source>
        <strain evidence="6 7">S4-C24</strain>
    </source>
</reference>
<dbReference type="PROSITE" id="PS51935">
    <property type="entry name" value="NLPC_P60"/>
    <property type="match status" value="1"/>
</dbReference>
<dbReference type="InterPro" id="IPR038765">
    <property type="entry name" value="Papain-like_cys_pep_sf"/>
</dbReference>
<feature type="domain" description="NlpC/P60" evidence="5">
    <location>
        <begin position="129"/>
        <end position="259"/>
    </location>
</feature>
<proteinExistence type="inferred from homology"/>
<keyword evidence="7" id="KW-1185">Reference proteome</keyword>
<dbReference type="EMBL" id="CP093326">
    <property type="protein sequence ID" value="UNK45365.1"/>
    <property type="molecule type" value="Genomic_DNA"/>
</dbReference>
<evidence type="ECO:0000313" key="7">
    <source>
        <dbReference type="Proteomes" id="UP000829069"/>
    </source>
</evidence>
<evidence type="ECO:0000256" key="4">
    <source>
        <dbReference type="ARBA" id="ARBA00022807"/>
    </source>
</evidence>
<dbReference type="SUPFAM" id="SSF54001">
    <property type="entry name" value="Cysteine proteinases"/>
    <property type="match status" value="1"/>
</dbReference>
<evidence type="ECO:0000256" key="3">
    <source>
        <dbReference type="ARBA" id="ARBA00022801"/>
    </source>
</evidence>
<dbReference type="Gene3D" id="3.90.1720.10">
    <property type="entry name" value="endopeptidase domain like (from Nostoc punctiforme)"/>
    <property type="match status" value="1"/>
</dbReference>
<sequence>MFNNTATGRHRAVSVRTNPLETISKAVSSNAGSMGRSAAVIAAASGLALTAGIPAQSATIERTASTVSVPSRVQVDTVQASSAVQLTFSRPDIKSTPAPEPEPVVETVAQEVAPVVEEAADAAQGAVQKAAPAAAAKPAAAPAKEAAPASASGVASTLVSSAYGQVGISQDCTAMVEKALRAAGKSVGDLAPAQFLSYGTQVSTPQPGDLLYYSDGGAGVAHIAIYVGNGQAVHGGWTGYTTALASADVGSGYVAIRVN</sequence>
<dbReference type="Proteomes" id="UP000829069">
    <property type="component" value="Chromosome"/>
</dbReference>
<evidence type="ECO:0000313" key="6">
    <source>
        <dbReference type="EMBL" id="UNK45365.1"/>
    </source>
</evidence>
<keyword evidence="4" id="KW-0788">Thiol protease</keyword>
<keyword evidence="2" id="KW-0645">Protease</keyword>
<dbReference type="Pfam" id="PF00877">
    <property type="entry name" value="NLPC_P60"/>
    <property type="match status" value="1"/>
</dbReference>
<gene>
    <name evidence="6" type="ORF">MNQ99_15725</name>
</gene>